<evidence type="ECO:0000313" key="1">
    <source>
        <dbReference type="EMBL" id="RXM36464.1"/>
    </source>
</evidence>
<comment type="caution">
    <text evidence="1">The sequence shown here is derived from an EMBL/GenBank/DDBJ whole genome shotgun (WGS) entry which is preliminary data.</text>
</comment>
<dbReference type="PANTHER" id="PTHR14237:SF80">
    <property type="entry name" value="MOLYBDENUM COFACTOR SULFURASE"/>
    <property type="match status" value="1"/>
</dbReference>
<name>A0A444UMV8_ACIRT</name>
<sequence length="228" mass="24898">MKYPLRWIHQIQTRKLYPSHGTAGRWFLLLDVGCSPLDLQAYPADFVPISIYKIFGFPTGLGALLVHNDSSGILEVEQQLLTWLEKTYCPRNVHIEQICYRSLCVLVLVELKGCRRVSVSLTGAASAVLAGGTPEAAVGQYSPAVASNKGAVGTVDQSGNQGRGTKAAVEGASRPRVFLKFMWCLYSDVGATYNARNPGKSCDFVEIHTIVLLHVVIQKVAEMSNRST</sequence>
<gene>
    <name evidence="1" type="ORF">EOD39_3505</name>
</gene>
<protein>
    <submittedName>
        <fullName evidence="1">Molybdenum cofactor sulfurase</fullName>
    </submittedName>
</protein>
<dbReference type="PANTHER" id="PTHR14237">
    <property type="entry name" value="MOLYBDOPTERIN COFACTOR SULFURASE MOSC"/>
    <property type="match status" value="1"/>
</dbReference>
<dbReference type="GO" id="GO:0008265">
    <property type="term" value="F:molybdenum cofactor sulfurtransferase activity"/>
    <property type="evidence" value="ECO:0007669"/>
    <property type="project" value="TreeGrafter"/>
</dbReference>
<proteinExistence type="predicted"/>
<dbReference type="EMBL" id="SCEB01214236">
    <property type="protein sequence ID" value="RXM36464.1"/>
    <property type="molecule type" value="Genomic_DNA"/>
</dbReference>
<dbReference type="SUPFAM" id="SSF53383">
    <property type="entry name" value="PLP-dependent transferases"/>
    <property type="match status" value="1"/>
</dbReference>
<accession>A0A444UMV8</accession>
<dbReference type="GO" id="GO:0043545">
    <property type="term" value="P:molybdopterin cofactor metabolic process"/>
    <property type="evidence" value="ECO:0007669"/>
    <property type="project" value="TreeGrafter"/>
</dbReference>
<dbReference type="Gene3D" id="3.40.640.10">
    <property type="entry name" value="Type I PLP-dependent aspartate aminotransferase-like (Major domain)"/>
    <property type="match status" value="1"/>
</dbReference>
<evidence type="ECO:0000313" key="2">
    <source>
        <dbReference type="Proteomes" id="UP000289886"/>
    </source>
</evidence>
<dbReference type="AlphaFoldDB" id="A0A444UMV8"/>
<organism evidence="1 2">
    <name type="scientific">Acipenser ruthenus</name>
    <name type="common">Sterlet sturgeon</name>
    <dbReference type="NCBI Taxonomy" id="7906"/>
    <lineage>
        <taxon>Eukaryota</taxon>
        <taxon>Metazoa</taxon>
        <taxon>Chordata</taxon>
        <taxon>Craniata</taxon>
        <taxon>Vertebrata</taxon>
        <taxon>Euteleostomi</taxon>
        <taxon>Actinopterygii</taxon>
        <taxon>Chondrostei</taxon>
        <taxon>Acipenseriformes</taxon>
        <taxon>Acipenseridae</taxon>
        <taxon>Acipenser</taxon>
    </lineage>
</organism>
<reference evidence="1 2" key="1">
    <citation type="submission" date="2019-01" db="EMBL/GenBank/DDBJ databases">
        <title>Draft Genome and Complete Hox-Cluster Characterization of the Sterlet Sturgeon (Acipenser ruthenus).</title>
        <authorList>
            <person name="Wei Q."/>
        </authorList>
    </citation>
    <scope>NUCLEOTIDE SEQUENCE [LARGE SCALE GENOMIC DNA]</scope>
    <source>
        <strain evidence="1">WHYD16114868_AA</strain>
        <tissue evidence="1">Blood</tissue>
    </source>
</reference>
<keyword evidence="2" id="KW-1185">Reference proteome</keyword>
<dbReference type="InterPro" id="IPR015424">
    <property type="entry name" value="PyrdxlP-dep_Trfase"/>
</dbReference>
<dbReference type="InterPro" id="IPR015421">
    <property type="entry name" value="PyrdxlP-dep_Trfase_major"/>
</dbReference>
<dbReference type="Proteomes" id="UP000289886">
    <property type="component" value="Unassembled WGS sequence"/>
</dbReference>